<proteinExistence type="predicted"/>
<organism evidence="2 3">
    <name type="scientific">Didymella pomorum</name>
    <dbReference type="NCBI Taxonomy" id="749634"/>
    <lineage>
        <taxon>Eukaryota</taxon>
        <taxon>Fungi</taxon>
        <taxon>Dikarya</taxon>
        <taxon>Ascomycota</taxon>
        <taxon>Pezizomycotina</taxon>
        <taxon>Dothideomycetes</taxon>
        <taxon>Pleosporomycetidae</taxon>
        <taxon>Pleosporales</taxon>
        <taxon>Pleosporineae</taxon>
        <taxon>Didymellaceae</taxon>
        <taxon>Didymella</taxon>
    </lineage>
</organism>
<feature type="region of interest" description="Disordered" evidence="1">
    <location>
        <begin position="130"/>
        <end position="181"/>
    </location>
</feature>
<protein>
    <submittedName>
        <fullName evidence="2">Uncharacterized protein</fullName>
    </submittedName>
</protein>
<feature type="compositionally biased region" description="Polar residues" evidence="1">
    <location>
        <begin position="171"/>
        <end position="181"/>
    </location>
</feature>
<evidence type="ECO:0000313" key="2">
    <source>
        <dbReference type="EMBL" id="KAJ4407604.1"/>
    </source>
</evidence>
<dbReference type="Proteomes" id="UP001140510">
    <property type="component" value="Unassembled WGS sequence"/>
</dbReference>
<gene>
    <name evidence="2" type="ORF">N0V91_003873</name>
</gene>
<feature type="compositionally biased region" description="Basic and acidic residues" evidence="1">
    <location>
        <begin position="130"/>
        <end position="147"/>
    </location>
</feature>
<name>A0A9W8ZHZ4_9PLEO</name>
<accession>A0A9W8ZHZ4</accession>
<evidence type="ECO:0000256" key="1">
    <source>
        <dbReference type="SAM" id="MobiDB-lite"/>
    </source>
</evidence>
<dbReference type="AlphaFoldDB" id="A0A9W8ZHZ4"/>
<dbReference type="EMBL" id="JAPEVA010000020">
    <property type="protein sequence ID" value="KAJ4407604.1"/>
    <property type="molecule type" value="Genomic_DNA"/>
</dbReference>
<sequence length="181" mass="21242">MKQYNLSKLDIFTPNRLHPTLPPLAHGEYSVMGGVATMIYKPDLIARRRYMGNLLGFMEGIHIKSIKKAQKRVRRHDQLMAHMETAYSAARKTWYYSPVIQKEGQSLKKSLETKQSRDEFVRKAFEVERAERHEEEELERRSEHQTKEMLAQQRHKKEHMEQHRAAARAQGASQETAIELD</sequence>
<keyword evidence="3" id="KW-1185">Reference proteome</keyword>
<dbReference type="OrthoDB" id="5313288at2759"/>
<comment type="caution">
    <text evidence="2">The sequence shown here is derived from an EMBL/GenBank/DDBJ whole genome shotgun (WGS) entry which is preliminary data.</text>
</comment>
<reference evidence="2" key="1">
    <citation type="submission" date="2022-10" db="EMBL/GenBank/DDBJ databases">
        <title>Tapping the CABI collections for fungal endophytes: first genome assemblies for Collariella, Neodidymelliopsis, Ascochyta clinopodiicola, Didymella pomorum, Didymosphaeria variabile, Neocosmospora piperis and Neocucurbitaria cava.</title>
        <authorList>
            <person name="Hill R."/>
        </authorList>
    </citation>
    <scope>NUCLEOTIDE SEQUENCE</scope>
    <source>
        <strain evidence="2">IMI 355091</strain>
    </source>
</reference>
<evidence type="ECO:0000313" key="3">
    <source>
        <dbReference type="Proteomes" id="UP001140510"/>
    </source>
</evidence>